<keyword evidence="6" id="KW-0443">Lipid metabolism</keyword>
<comment type="caution">
    <text evidence="11">The sequence shown here is derived from an EMBL/GenBank/DDBJ whole genome shotgun (WGS) entry which is preliminary data.</text>
</comment>
<dbReference type="RefSeq" id="WP_204045752.1">
    <property type="nucleotide sequence ID" value="NZ_BOOA01000110.1"/>
</dbReference>
<evidence type="ECO:0000256" key="1">
    <source>
        <dbReference type="ARBA" id="ARBA00022475"/>
    </source>
</evidence>
<keyword evidence="12" id="KW-1185">Reference proteome</keyword>
<reference evidence="11" key="1">
    <citation type="submission" date="2021-01" db="EMBL/GenBank/DDBJ databases">
        <title>Whole genome shotgun sequence of Acrocarpospora phusangensis NBRC 108782.</title>
        <authorList>
            <person name="Komaki H."/>
            <person name="Tamura T."/>
        </authorList>
    </citation>
    <scope>NUCLEOTIDE SEQUENCE</scope>
    <source>
        <strain evidence="11">NBRC 108782</strain>
    </source>
</reference>
<evidence type="ECO:0000256" key="5">
    <source>
        <dbReference type="ARBA" id="ARBA00022989"/>
    </source>
</evidence>
<protein>
    <recommendedName>
        <fullName evidence="13">Glycerol-3-phosphate acyltransferase</fullName>
    </recommendedName>
</protein>
<dbReference type="PANTHER" id="PTHR30309:SF0">
    <property type="entry name" value="GLYCEROL-3-PHOSPHATE ACYLTRANSFERASE-RELATED"/>
    <property type="match status" value="1"/>
</dbReference>
<keyword evidence="7 10" id="KW-0472">Membrane</keyword>
<keyword evidence="5 10" id="KW-1133">Transmembrane helix</keyword>
<gene>
    <name evidence="11" type="ORF">Aph01nite_74430</name>
</gene>
<feature type="transmembrane region" description="Helical" evidence="10">
    <location>
        <begin position="111"/>
        <end position="135"/>
    </location>
</feature>
<dbReference type="GO" id="GO:0005886">
    <property type="term" value="C:plasma membrane"/>
    <property type="evidence" value="ECO:0007669"/>
    <property type="project" value="InterPro"/>
</dbReference>
<feature type="transmembrane region" description="Helical" evidence="10">
    <location>
        <begin position="141"/>
        <end position="174"/>
    </location>
</feature>
<evidence type="ECO:0000256" key="9">
    <source>
        <dbReference type="ARBA" id="ARBA00023264"/>
    </source>
</evidence>
<evidence type="ECO:0000256" key="8">
    <source>
        <dbReference type="ARBA" id="ARBA00023209"/>
    </source>
</evidence>
<evidence type="ECO:0000256" key="2">
    <source>
        <dbReference type="ARBA" id="ARBA00022516"/>
    </source>
</evidence>
<evidence type="ECO:0000313" key="11">
    <source>
        <dbReference type="EMBL" id="GIH29133.1"/>
    </source>
</evidence>
<name>A0A919USX7_9ACTN</name>
<dbReference type="Proteomes" id="UP000640052">
    <property type="component" value="Unassembled WGS sequence"/>
</dbReference>
<evidence type="ECO:0000256" key="4">
    <source>
        <dbReference type="ARBA" id="ARBA00022692"/>
    </source>
</evidence>
<organism evidence="11 12">
    <name type="scientific">Acrocarpospora phusangensis</name>
    <dbReference type="NCBI Taxonomy" id="1070424"/>
    <lineage>
        <taxon>Bacteria</taxon>
        <taxon>Bacillati</taxon>
        <taxon>Actinomycetota</taxon>
        <taxon>Actinomycetes</taxon>
        <taxon>Streptosporangiales</taxon>
        <taxon>Streptosporangiaceae</taxon>
        <taxon>Acrocarpospora</taxon>
    </lineage>
</organism>
<dbReference type="InterPro" id="IPR003811">
    <property type="entry name" value="G3P_acylTferase_PlsY"/>
</dbReference>
<dbReference type="GO" id="GO:0043772">
    <property type="term" value="F:acyl-phosphate glycerol-3-phosphate acyltransferase activity"/>
    <property type="evidence" value="ECO:0007669"/>
    <property type="project" value="InterPro"/>
</dbReference>
<keyword evidence="2" id="KW-0444">Lipid biosynthesis</keyword>
<dbReference type="EMBL" id="BOOA01000110">
    <property type="protein sequence ID" value="GIH29133.1"/>
    <property type="molecule type" value="Genomic_DNA"/>
</dbReference>
<keyword evidence="9" id="KW-1208">Phospholipid metabolism</keyword>
<proteinExistence type="predicted"/>
<keyword evidence="8" id="KW-0594">Phospholipid biosynthesis</keyword>
<dbReference type="SMART" id="SM01207">
    <property type="entry name" value="G3P_acyltransf"/>
    <property type="match status" value="1"/>
</dbReference>
<evidence type="ECO:0000256" key="10">
    <source>
        <dbReference type="SAM" id="Phobius"/>
    </source>
</evidence>
<keyword evidence="3" id="KW-0808">Transferase</keyword>
<dbReference type="Pfam" id="PF02660">
    <property type="entry name" value="G3P_acyltransf"/>
    <property type="match status" value="1"/>
</dbReference>
<evidence type="ECO:0000256" key="3">
    <source>
        <dbReference type="ARBA" id="ARBA00022679"/>
    </source>
</evidence>
<evidence type="ECO:0008006" key="13">
    <source>
        <dbReference type="Google" id="ProtNLM"/>
    </source>
</evidence>
<dbReference type="PANTHER" id="PTHR30309">
    <property type="entry name" value="INNER MEMBRANE PROTEIN YGIH"/>
    <property type="match status" value="1"/>
</dbReference>
<dbReference type="GO" id="GO:0008654">
    <property type="term" value="P:phospholipid biosynthetic process"/>
    <property type="evidence" value="ECO:0007669"/>
    <property type="project" value="UniProtKB-KW"/>
</dbReference>
<dbReference type="AlphaFoldDB" id="A0A919USX7"/>
<evidence type="ECO:0000256" key="7">
    <source>
        <dbReference type="ARBA" id="ARBA00023136"/>
    </source>
</evidence>
<sequence length="187" mass="18881">MNELLLAGTLLLSYFAGAVPFSQLVSRRNYGVDLRFVGTGTVSPLNLSHVAGARPAVLAGALEGAKGTLGPLLVGADRPGYAALAGALAVTGHLWSPFLRGAGGRGLATATGALLVVVWPAAAVMCTGLVAGVLVRRLVQAMSVALFALVPVVLLVDTVVGTLATMLIVAPIGAKTAILIHRRGRAA</sequence>
<evidence type="ECO:0000256" key="6">
    <source>
        <dbReference type="ARBA" id="ARBA00023098"/>
    </source>
</evidence>
<accession>A0A919USX7</accession>
<keyword evidence="1" id="KW-1003">Cell membrane</keyword>
<keyword evidence="4 10" id="KW-0812">Transmembrane</keyword>
<evidence type="ECO:0000313" key="12">
    <source>
        <dbReference type="Proteomes" id="UP000640052"/>
    </source>
</evidence>